<gene>
    <name evidence="5" type="ORF">Afil01_63160</name>
</gene>
<dbReference type="PANTHER" id="PTHR23073">
    <property type="entry name" value="26S PROTEASOME REGULATORY SUBUNIT"/>
    <property type="match status" value="1"/>
</dbReference>
<comment type="caution">
    <text evidence="5">The sequence shown here is derived from an EMBL/GenBank/DDBJ whole genome shotgun (WGS) entry which is preliminary data.</text>
</comment>
<dbReference type="GO" id="GO:0005524">
    <property type="term" value="F:ATP binding"/>
    <property type="evidence" value="ECO:0007669"/>
    <property type="project" value="UniProtKB-KW"/>
</dbReference>
<feature type="domain" description="AAA+ ATPase" evidence="4">
    <location>
        <begin position="410"/>
        <end position="542"/>
    </location>
</feature>
<dbReference type="RefSeq" id="WP_285666988.1">
    <property type="nucleotide sequence ID" value="NZ_BSTX01000006.1"/>
</dbReference>
<sequence length="624" mass="67397">MTWAEDEQRALAADVALTVARLREHLGRPDAGVGEARAARDRLPAGGSLDRLAAAFGLSKFERDLLLLAVADELDTAVGELCGALNAGRHDRPTFGLALSFLEDPHWSALTPRAPLRHHRLIEVGEGRLTSAPVALDERVLHHLLGVREPDRRLRPYLRACRVPDLPPPSVITFAAERVRAAWTAPRGPREPVPPAVLHGPEAADQLAVAVHAAGDAPVHRAAVRDLPTAAADRDTFVRLWTREALLDGAVLALVAEPGEDAAGIATRLEGPVVVCGEEPAAVPGAAVPIEVPRPSRAEQRALWTQVLTGHPWAAQIDQATMQFDLGYTDIATATAGGLDGCRSLWDVCRRRARTGLDDLAQRVEPRATWADLVLPGEQKDVLRDLVAQVRGRARVHGDWGFERAGARGLGISALFAGLSGTGKTLAAEVIAADLGLDLYRVDLSGVVSKYIGETEKNLRAVFAAAERGGCVLLFDEADAIFGKRTEVKDSHDRYANIEVGYLLQRMENYRGLAVLTTNMRSALDPAFLRRLRFVVQFPFPDHAQRAGIWLRAFPAEVPLDALDPARLAQLNIAGGNIRNIALHAAFLAADEDAPVRMGHVMRAARAEYAKLDRPLTAAETGGW</sequence>
<evidence type="ECO:0000313" key="6">
    <source>
        <dbReference type="Proteomes" id="UP001165079"/>
    </source>
</evidence>
<dbReference type="EMBL" id="BSTX01000006">
    <property type="protein sequence ID" value="GLZ81509.1"/>
    <property type="molecule type" value="Genomic_DNA"/>
</dbReference>
<keyword evidence="3" id="KW-0067">ATP-binding</keyword>
<proteinExistence type="inferred from homology"/>
<dbReference type="SMART" id="SM00382">
    <property type="entry name" value="AAA"/>
    <property type="match status" value="1"/>
</dbReference>
<reference evidence="5" key="1">
    <citation type="submission" date="2023-03" db="EMBL/GenBank/DDBJ databases">
        <title>Actinorhabdospora filicis NBRC 111898.</title>
        <authorList>
            <person name="Ichikawa N."/>
            <person name="Sato H."/>
            <person name="Tonouchi N."/>
        </authorList>
    </citation>
    <scope>NUCLEOTIDE SEQUENCE</scope>
    <source>
        <strain evidence="5">NBRC 111898</strain>
    </source>
</reference>
<dbReference type="AlphaFoldDB" id="A0A9W6SRC0"/>
<keyword evidence="2" id="KW-0547">Nucleotide-binding</keyword>
<comment type="similarity">
    <text evidence="1">Belongs to the AAA ATPase family.</text>
</comment>
<protein>
    <submittedName>
        <fullName evidence="5">ATPase</fullName>
    </submittedName>
</protein>
<evidence type="ECO:0000256" key="2">
    <source>
        <dbReference type="ARBA" id="ARBA00022741"/>
    </source>
</evidence>
<dbReference type="Pfam" id="PF22977">
    <property type="entry name" value="WHD"/>
    <property type="match status" value="1"/>
</dbReference>
<evidence type="ECO:0000256" key="1">
    <source>
        <dbReference type="ARBA" id="ARBA00006914"/>
    </source>
</evidence>
<dbReference type="InterPro" id="IPR003959">
    <property type="entry name" value="ATPase_AAA_core"/>
</dbReference>
<evidence type="ECO:0000259" key="4">
    <source>
        <dbReference type="SMART" id="SM00382"/>
    </source>
</evidence>
<evidence type="ECO:0000256" key="3">
    <source>
        <dbReference type="ARBA" id="ARBA00022840"/>
    </source>
</evidence>
<organism evidence="5 6">
    <name type="scientific">Actinorhabdospora filicis</name>
    <dbReference type="NCBI Taxonomy" id="1785913"/>
    <lineage>
        <taxon>Bacteria</taxon>
        <taxon>Bacillati</taxon>
        <taxon>Actinomycetota</taxon>
        <taxon>Actinomycetes</taxon>
        <taxon>Micromonosporales</taxon>
        <taxon>Micromonosporaceae</taxon>
        <taxon>Actinorhabdospora</taxon>
    </lineage>
</organism>
<evidence type="ECO:0000313" key="5">
    <source>
        <dbReference type="EMBL" id="GLZ81509.1"/>
    </source>
</evidence>
<dbReference type="GO" id="GO:0016887">
    <property type="term" value="F:ATP hydrolysis activity"/>
    <property type="evidence" value="ECO:0007669"/>
    <property type="project" value="InterPro"/>
</dbReference>
<accession>A0A9W6SRC0</accession>
<dbReference type="Gene3D" id="3.40.50.300">
    <property type="entry name" value="P-loop containing nucleotide triphosphate hydrolases"/>
    <property type="match status" value="1"/>
</dbReference>
<keyword evidence="6" id="KW-1185">Reference proteome</keyword>
<dbReference type="CDD" id="cd19481">
    <property type="entry name" value="RecA-like_protease"/>
    <property type="match status" value="1"/>
</dbReference>
<name>A0A9W6SRC0_9ACTN</name>
<dbReference type="Pfam" id="PF00004">
    <property type="entry name" value="AAA"/>
    <property type="match status" value="1"/>
</dbReference>
<dbReference type="SUPFAM" id="SSF52540">
    <property type="entry name" value="P-loop containing nucleoside triphosphate hydrolases"/>
    <property type="match status" value="1"/>
</dbReference>
<dbReference type="InterPro" id="IPR054472">
    <property type="entry name" value="WHD"/>
</dbReference>
<dbReference type="Proteomes" id="UP001165079">
    <property type="component" value="Unassembled WGS sequence"/>
</dbReference>
<dbReference type="InterPro" id="IPR027417">
    <property type="entry name" value="P-loop_NTPase"/>
</dbReference>
<dbReference type="InterPro" id="IPR003593">
    <property type="entry name" value="AAA+_ATPase"/>
</dbReference>
<dbReference type="InterPro" id="IPR050221">
    <property type="entry name" value="26S_Proteasome_ATPase"/>
</dbReference>